<protein>
    <submittedName>
        <fullName evidence="2">Uncharacterized protein</fullName>
    </submittedName>
</protein>
<dbReference type="RefSeq" id="WP_357978660.1">
    <property type="nucleotide sequence ID" value="NZ_JBFAIH010000007.1"/>
</dbReference>
<evidence type="ECO:0000256" key="1">
    <source>
        <dbReference type="SAM" id="MobiDB-lite"/>
    </source>
</evidence>
<keyword evidence="3" id="KW-1185">Reference proteome</keyword>
<dbReference type="EMBL" id="JBFAIH010000007">
    <property type="protein sequence ID" value="MEV0363896.1"/>
    <property type="molecule type" value="Genomic_DNA"/>
</dbReference>
<proteinExistence type="predicted"/>
<evidence type="ECO:0000313" key="2">
    <source>
        <dbReference type="EMBL" id="MEV0363896.1"/>
    </source>
</evidence>
<comment type="caution">
    <text evidence="2">The sequence shown here is derived from an EMBL/GenBank/DDBJ whole genome shotgun (WGS) entry which is preliminary data.</text>
</comment>
<organism evidence="2 3">
    <name type="scientific">Nocardia fusca</name>
    <dbReference type="NCBI Taxonomy" id="941183"/>
    <lineage>
        <taxon>Bacteria</taxon>
        <taxon>Bacillati</taxon>
        <taxon>Actinomycetota</taxon>
        <taxon>Actinomycetes</taxon>
        <taxon>Mycobacteriales</taxon>
        <taxon>Nocardiaceae</taxon>
        <taxon>Nocardia</taxon>
    </lineage>
</organism>
<accession>A0ABV3F855</accession>
<gene>
    <name evidence="2" type="ORF">AB0H72_14450</name>
</gene>
<evidence type="ECO:0000313" key="3">
    <source>
        <dbReference type="Proteomes" id="UP001551658"/>
    </source>
</evidence>
<reference evidence="2 3" key="1">
    <citation type="submission" date="2024-06" db="EMBL/GenBank/DDBJ databases">
        <title>The Natural Products Discovery Center: Release of the First 8490 Sequenced Strains for Exploring Actinobacteria Biosynthetic Diversity.</title>
        <authorList>
            <person name="Kalkreuter E."/>
            <person name="Kautsar S.A."/>
            <person name="Yang D."/>
            <person name="Bader C.D."/>
            <person name="Teijaro C.N."/>
            <person name="Fluegel L."/>
            <person name="Davis C.M."/>
            <person name="Simpson J.R."/>
            <person name="Lauterbach L."/>
            <person name="Steele A.D."/>
            <person name="Gui C."/>
            <person name="Meng S."/>
            <person name="Li G."/>
            <person name="Viehrig K."/>
            <person name="Ye F."/>
            <person name="Su P."/>
            <person name="Kiefer A.F."/>
            <person name="Nichols A."/>
            <person name="Cepeda A.J."/>
            <person name="Yan W."/>
            <person name="Fan B."/>
            <person name="Jiang Y."/>
            <person name="Adhikari A."/>
            <person name="Zheng C.-J."/>
            <person name="Schuster L."/>
            <person name="Cowan T.M."/>
            <person name="Smanski M.J."/>
            <person name="Chevrette M.G."/>
            <person name="De Carvalho L.P.S."/>
            <person name="Shen B."/>
        </authorList>
    </citation>
    <scope>NUCLEOTIDE SEQUENCE [LARGE SCALE GENOMIC DNA]</scope>
    <source>
        <strain evidence="2 3">NPDC050671</strain>
    </source>
</reference>
<feature type="region of interest" description="Disordered" evidence="1">
    <location>
        <begin position="80"/>
        <end position="157"/>
    </location>
</feature>
<name>A0ABV3F855_9NOCA</name>
<sequence length="157" mass="16640">MLYGYLQRTLRLLPAGSALSLVHPDIPQARLHGGVALPCTDTEPDVPAEVFDISYWVTGIGPEAAGDCFDLVVGSWTRAGWPTRTDRDSAPRAGYTRTPDRFGLSIRENADGDVSLSGTTPPFAVGSPAGPPFPESIGHPLDTPEGADPDTSARRIV</sequence>
<dbReference type="Proteomes" id="UP001551658">
    <property type="component" value="Unassembled WGS sequence"/>
</dbReference>